<organism evidence="3 4">
    <name type="scientific">Bermanella marisrubri</name>
    <dbReference type="NCBI Taxonomy" id="207949"/>
    <lineage>
        <taxon>Bacteria</taxon>
        <taxon>Pseudomonadati</taxon>
        <taxon>Pseudomonadota</taxon>
        <taxon>Gammaproteobacteria</taxon>
        <taxon>Oceanospirillales</taxon>
        <taxon>Oceanospirillaceae</taxon>
        <taxon>Bermanella</taxon>
    </lineage>
</organism>
<keyword evidence="3" id="KW-0808">Transferase</keyword>
<evidence type="ECO:0000313" key="3">
    <source>
        <dbReference type="EMBL" id="EAT10909.1"/>
    </source>
</evidence>
<evidence type="ECO:0000313" key="4">
    <source>
        <dbReference type="Proteomes" id="UP000004263"/>
    </source>
</evidence>
<feature type="transmembrane region" description="Helical" evidence="2">
    <location>
        <begin position="49"/>
        <end position="70"/>
    </location>
</feature>
<accession>Q1MY51</accession>
<dbReference type="Proteomes" id="UP000004263">
    <property type="component" value="Unassembled WGS sequence"/>
</dbReference>
<name>Q1MY51_9GAMM</name>
<dbReference type="SUPFAM" id="SSF51161">
    <property type="entry name" value="Trimeric LpxA-like enzymes"/>
    <property type="match status" value="1"/>
</dbReference>
<dbReference type="RefSeq" id="WP_007018645.1">
    <property type="nucleotide sequence ID" value="NZ_CH724117.1"/>
</dbReference>
<dbReference type="InterPro" id="IPR001451">
    <property type="entry name" value="Hexapep"/>
</dbReference>
<dbReference type="HOGENOM" id="CLU_1197890_0_0_6"/>
<feature type="transmembrane region" description="Helical" evidence="2">
    <location>
        <begin position="91"/>
        <end position="112"/>
    </location>
</feature>
<dbReference type="OrthoDB" id="9803036at2"/>
<dbReference type="InterPro" id="IPR011004">
    <property type="entry name" value="Trimer_LpxA-like_sf"/>
</dbReference>
<dbReference type="PANTHER" id="PTHR43300:SF11">
    <property type="entry name" value="ACETYLTRANSFERASE RV3034C-RELATED"/>
    <property type="match status" value="1"/>
</dbReference>
<dbReference type="Gene3D" id="2.160.10.10">
    <property type="entry name" value="Hexapeptide repeat proteins"/>
    <property type="match status" value="1"/>
</dbReference>
<dbReference type="InterPro" id="IPR050179">
    <property type="entry name" value="Trans_hexapeptide_repeat"/>
</dbReference>
<proteinExistence type="inferred from homology"/>
<dbReference type="PANTHER" id="PTHR43300">
    <property type="entry name" value="ACETYLTRANSFERASE"/>
    <property type="match status" value="1"/>
</dbReference>
<sequence>MFALFKALYFIGFIILFSLIATLIGLSAYPGYFVVVNTWNSEAILSSLIFSGMAFVITLTVLMFSTAVFIRLVSVIAPIKEGQSSIYGSKMAVWAVQYLLMNFLNTVFLPVFRTTPLMNLFYRFMGARIGNNVFFNSSFIYEPHLLEIGDNSRVGENAIIVPHTTEGKNFTCKKVKIGKNVTIGQYCQIMPGAIIGDNVIIGAGAIVPKDKVIESNSIYGGNPISFIKHYG</sequence>
<comment type="similarity">
    <text evidence="1">Belongs to the transferase hexapeptide repeat family.</text>
</comment>
<dbReference type="STRING" id="207949.RED65_12700"/>
<protein>
    <submittedName>
        <fullName evidence="3">Putative glycan acetyltransferase</fullName>
    </submittedName>
</protein>
<evidence type="ECO:0000256" key="2">
    <source>
        <dbReference type="SAM" id="Phobius"/>
    </source>
</evidence>
<gene>
    <name evidence="3" type="ORF">RED65_12700</name>
</gene>
<feature type="transmembrane region" description="Helical" evidence="2">
    <location>
        <begin position="7"/>
        <end position="29"/>
    </location>
</feature>
<dbReference type="Pfam" id="PF00132">
    <property type="entry name" value="Hexapep"/>
    <property type="match status" value="1"/>
</dbReference>
<dbReference type="GO" id="GO:0016740">
    <property type="term" value="F:transferase activity"/>
    <property type="evidence" value="ECO:0007669"/>
    <property type="project" value="UniProtKB-KW"/>
</dbReference>
<reference evidence="3 4" key="1">
    <citation type="submission" date="2006-03" db="EMBL/GenBank/DDBJ databases">
        <authorList>
            <person name="Pinhassi J."/>
            <person name="Pedros-Alio C."/>
            <person name="Ferriera S."/>
            <person name="Johnson J."/>
            <person name="Kravitz S."/>
            <person name="Halpern A."/>
            <person name="Remington K."/>
            <person name="Beeson K."/>
            <person name="Tran B."/>
            <person name="Rogers Y.-H."/>
            <person name="Friedman R."/>
            <person name="Venter J.C."/>
        </authorList>
    </citation>
    <scope>NUCLEOTIDE SEQUENCE [LARGE SCALE GENOMIC DNA]</scope>
    <source>
        <strain evidence="3 4">RED65</strain>
    </source>
</reference>
<dbReference type="AlphaFoldDB" id="Q1MY51"/>
<keyword evidence="2" id="KW-1133">Transmembrane helix</keyword>
<evidence type="ECO:0000256" key="1">
    <source>
        <dbReference type="ARBA" id="ARBA00007274"/>
    </source>
</evidence>
<dbReference type="CDD" id="cd04647">
    <property type="entry name" value="LbH_MAT_like"/>
    <property type="match status" value="1"/>
</dbReference>
<keyword evidence="2" id="KW-0472">Membrane</keyword>
<comment type="caution">
    <text evidence="3">The sequence shown here is derived from an EMBL/GenBank/DDBJ whole genome shotgun (WGS) entry which is preliminary data.</text>
</comment>
<keyword evidence="4" id="KW-1185">Reference proteome</keyword>
<keyword evidence="2" id="KW-0812">Transmembrane</keyword>
<dbReference type="EMBL" id="AAQH01000029">
    <property type="protein sequence ID" value="EAT10909.1"/>
    <property type="molecule type" value="Genomic_DNA"/>
</dbReference>